<feature type="domain" description="YCII-related" evidence="2">
    <location>
        <begin position="30"/>
        <end position="137"/>
    </location>
</feature>
<reference evidence="3 4" key="1">
    <citation type="submission" date="2019-03" db="EMBL/GenBank/DDBJ databases">
        <title>Draft genome of Massilia hortus sp. nov., a novel bacterial species of the Oxalobacteraceae family.</title>
        <authorList>
            <person name="Peta V."/>
            <person name="Raths R."/>
            <person name="Bucking H."/>
        </authorList>
    </citation>
    <scope>NUCLEOTIDE SEQUENCE [LARGE SCALE GENOMIC DNA]</scope>
    <source>
        <strain evidence="3 4">ONC3</strain>
    </source>
</reference>
<gene>
    <name evidence="3" type="ORF">E4O92_13465</name>
</gene>
<dbReference type="InterPro" id="IPR011008">
    <property type="entry name" value="Dimeric_a/b-barrel"/>
</dbReference>
<name>A0A4Y9T1Y1_9BURK</name>
<dbReference type="EMBL" id="SPUM01000090">
    <property type="protein sequence ID" value="TFW31524.1"/>
    <property type="molecule type" value="Genomic_DNA"/>
</dbReference>
<evidence type="ECO:0000313" key="4">
    <source>
        <dbReference type="Proteomes" id="UP000297258"/>
    </source>
</evidence>
<dbReference type="PANTHER" id="PTHR35174">
    <property type="entry name" value="BLL7171 PROTEIN-RELATED"/>
    <property type="match status" value="1"/>
</dbReference>
<organism evidence="3 4">
    <name type="scientific">Massilia horti</name>
    <dbReference type="NCBI Taxonomy" id="2562153"/>
    <lineage>
        <taxon>Bacteria</taxon>
        <taxon>Pseudomonadati</taxon>
        <taxon>Pseudomonadota</taxon>
        <taxon>Betaproteobacteria</taxon>
        <taxon>Burkholderiales</taxon>
        <taxon>Oxalobacteraceae</taxon>
        <taxon>Telluria group</taxon>
        <taxon>Massilia</taxon>
    </lineage>
</organism>
<feature type="domain" description="YCII-related" evidence="2">
    <location>
        <begin position="164"/>
        <end position="268"/>
    </location>
</feature>
<evidence type="ECO:0000259" key="2">
    <source>
        <dbReference type="Pfam" id="PF03795"/>
    </source>
</evidence>
<dbReference type="Gene3D" id="3.30.70.1060">
    <property type="entry name" value="Dimeric alpha+beta barrel"/>
    <property type="match status" value="2"/>
</dbReference>
<comment type="caution">
    <text evidence="3">The sequence shown here is derived from an EMBL/GenBank/DDBJ whole genome shotgun (WGS) entry which is preliminary data.</text>
</comment>
<evidence type="ECO:0000256" key="1">
    <source>
        <dbReference type="ARBA" id="ARBA00007689"/>
    </source>
</evidence>
<dbReference type="Proteomes" id="UP000297258">
    <property type="component" value="Unassembled WGS sequence"/>
</dbReference>
<protein>
    <recommendedName>
        <fullName evidence="2">YCII-related domain-containing protein</fullName>
    </recommendedName>
</protein>
<dbReference type="PANTHER" id="PTHR35174:SF4">
    <property type="entry name" value="BLL7163 PROTEIN"/>
    <property type="match status" value="1"/>
</dbReference>
<proteinExistence type="inferred from homology"/>
<accession>A0A4Y9T1Y1</accession>
<comment type="similarity">
    <text evidence="1">Belongs to the YciI family.</text>
</comment>
<dbReference type="SUPFAM" id="SSF54909">
    <property type="entry name" value="Dimeric alpha+beta barrel"/>
    <property type="match status" value="2"/>
</dbReference>
<dbReference type="AlphaFoldDB" id="A0A4Y9T1Y1"/>
<dbReference type="InterPro" id="IPR005545">
    <property type="entry name" value="YCII"/>
</dbReference>
<dbReference type="Pfam" id="PF03795">
    <property type="entry name" value="YCII"/>
    <property type="match status" value="2"/>
</dbReference>
<keyword evidence="4" id="KW-1185">Reference proteome</keyword>
<evidence type="ECO:0000313" key="3">
    <source>
        <dbReference type="EMBL" id="TFW31524.1"/>
    </source>
</evidence>
<dbReference type="OrthoDB" id="9807535at2"/>
<sequence>MGPPLRHECAHRTARSLDARRICCPRRSWMRFLILCKTDQASYAGDAPHSGRGAALVRLLASLREAGVLRLAGELLPASSGARLVFDGREWSTHPGPFGAPDELVAAFALVDVRDRDEALTWAARWPAADGQEVEVREAGCSAGCVGFEVATGAPQDGRQRYMVLLKSDHEQELDVHPPPGIIAAMMRHNEEGARAGIVLAGEGLQPSSKGSRLRFAGGRHSLFDGPFTETKELVAGFWLIEAASLDAACDWARNYPYPRRGRVDVEVRTLAGAQA</sequence>